<evidence type="ECO:0000313" key="6">
    <source>
        <dbReference type="Proteomes" id="UP001500151"/>
    </source>
</evidence>
<dbReference type="SUPFAM" id="SSF51445">
    <property type="entry name" value="(Trans)glycosidases"/>
    <property type="match status" value="1"/>
</dbReference>
<dbReference type="InterPro" id="IPR003476">
    <property type="entry name" value="Glyco_hydro_42"/>
</dbReference>
<dbReference type="Pfam" id="PF02449">
    <property type="entry name" value="Glyco_hydro_42"/>
    <property type="match status" value="1"/>
</dbReference>
<dbReference type="Gene3D" id="2.60.40.1180">
    <property type="entry name" value="Golgi alpha-mannosidase II"/>
    <property type="match status" value="1"/>
</dbReference>
<reference evidence="5 6" key="1">
    <citation type="journal article" date="2019" name="Int. J. Syst. Evol. Microbiol.">
        <title>The Global Catalogue of Microorganisms (GCM) 10K type strain sequencing project: providing services to taxonomists for standard genome sequencing and annotation.</title>
        <authorList>
            <consortium name="The Broad Institute Genomics Platform"/>
            <consortium name="The Broad Institute Genome Sequencing Center for Infectious Disease"/>
            <person name="Wu L."/>
            <person name="Ma J."/>
        </authorList>
    </citation>
    <scope>NUCLEOTIDE SEQUENCE [LARGE SCALE GENOMIC DNA]</scope>
    <source>
        <strain evidence="5 6">JCM 4524</strain>
    </source>
</reference>
<evidence type="ECO:0000259" key="4">
    <source>
        <dbReference type="Pfam" id="PF08533"/>
    </source>
</evidence>
<keyword evidence="6" id="KW-1185">Reference proteome</keyword>
<dbReference type="Pfam" id="PF08533">
    <property type="entry name" value="Glyco_hydro_42C"/>
    <property type="match status" value="1"/>
</dbReference>
<name>A0ABN3RSG1_9ACTN</name>
<keyword evidence="1" id="KW-0378">Hydrolase</keyword>
<dbReference type="PANTHER" id="PTHR36447">
    <property type="entry name" value="BETA-GALACTOSIDASE GANA"/>
    <property type="match status" value="1"/>
</dbReference>
<protein>
    <recommendedName>
        <fullName evidence="7">Beta-galactosidase</fullName>
    </recommendedName>
</protein>
<feature type="domain" description="Glycoside hydrolase family 42 N-terminal" evidence="3">
    <location>
        <begin position="17"/>
        <end position="187"/>
    </location>
</feature>
<sequence>MSTARRLRLPGIAYGGDYNPEQWPEEVWAEDMRLMRKAGVTMVSVGIFSWALLEPSEGIYDFSRMDRILDLLHENGIAADLATPTAAPPAWFFKAYSEGLPVDRDGRRLWPGNRQTFCPSSPAYRRAALRIAEALAERYAAHPAVALWHVHNEYGCHNAACYCDTSAAAFRTWLRARHDDDLDAHRHGSGTAWYLATHPDPDTLAGLLHRISQEADVTPEHESPTGIEAVRRRGTEADYLFLIDHSGKGAKVPAEGVGLLTGTPVTDTVTVPPGGVAVIRGPR</sequence>
<evidence type="ECO:0008006" key="7">
    <source>
        <dbReference type="Google" id="ProtNLM"/>
    </source>
</evidence>
<dbReference type="InterPro" id="IPR017853">
    <property type="entry name" value="GH"/>
</dbReference>
<dbReference type="InterPro" id="IPR013529">
    <property type="entry name" value="Glyco_hydro_42_N"/>
</dbReference>
<dbReference type="EMBL" id="BAAASJ010000118">
    <property type="protein sequence ID" value="GAA2659705.1"/>
    <property type="molecule type" value="Genomic_DNA"/>
</dbReference>
<evidence type="ECO:0000256" key="2">
    <source>
        <dbReference type="ARBA" id="ARBA00023295"/>
    </source>
</evidence>
<evidence type="ECO:0000259" key="3">
    <source>
        <dbReference type="Pfam" id="PF02449"/>
    </source>
</evidence>
<proteinExistence type="predicted"/>
<dbReference type="Proteomes" id="UP001500151">
    <property type="component" value="Unassembled WGS sequence"/>
</dbReference>
<feature type="domain" description="Beta-galactosidase C-terminal" evidence="4">
    <location>
        <begin position="226"/>
        <end position="280"/>
    </location>
</feature>
<keyword evidence="2" id="KW-0326">Glycosidase</keyword>
<accession>A0ABN3RSG1</accession>
<dbReference type="InterPro" id="IPR013780">
    <property type="entry name" value="Glyco_hydro_b"/>
</dbReference>
<gene>
    <name evidence="5" type="ORF">GCM10010307_76380</name>
</gene>
<evidence type="ECO:0000313" key="5">
    <source>
        <dbReference type="EMBL" id="GAA2659705.1"/>
    </source>
</evidence>
<dbReference type="PANTHER" id="PTHR36447:SF1">
    <property type="entry name" value="BETA-GALACTOSIDASE GANA"/>
    <property type="match status" value="1"/>
</dbReference>
<dbReference type="InterPro" id="IPR013739">
    <property type="entry name" value="Beta_galactosidase_C"/>
</dbReference>
<comment type="caution">
    <text evidence="5">The sequence shown here is derived from an EMBL/GenBank/DDBJ whole genome shotgun (WGS) entry which is preliminary data.</text>
</comment>
<dbReference type="Gene3D" id="3.20.20.80">
    <property type="entry name" value="Glycosidases"/>
    <property type="match status" value="1"/>
</dbReference>
<organism evidence="5 6">
    <name type="scientific">Streptomyces vastus</name>
    <dbReference type="NCBI Taxonomy" id="285451"/>
    <lineage>
        <taxon>Bacteria</taxon>
        <taxon>Bacillati</taxon>
        <taxon>Actinomycetota</taxon>
        <taxon>Actinomycetes</taxon>
        <taxon>Kitasatosporales</taxon>
        <taxon>Streptomycetaceae</taxon>
        <taxon>Streptomyces</taxon>
    </lineage>
</organism>
<evidence type="ECO:0000256" key="1">
    <source>
        <dbReference type="ARBA" id="ARBA00022801"/>
    </source>
</evidence>